<evidence type="ECO:0000256" key="1">
    <source>
        <dbReference type="SAM" id="Phobius"/>
    </source>
</evidence>
<gene>
    <name evidence="2" type="ORF">HgNV_050</name>
</gene>
<organism evidence="2 3">
    <name type="scientific">Homarus gammarus nudivirus</name>
    <dbReference type="NCBI Taxonomy" id="2509616"/>
    <lineage>
        <taxon>Viruses</taxon>
        <taxon>Viruses incertae sedis</taxon>
        <taxon>Naldaviricetes</taxon>
        <taxon>Lefavirales</taxon>
        <taxon>Nudiviridae</taxon>
        <taxon>Gammanudivirus</taxon>
        <taxon>Gammanudivirus hogammari</taxon>
    </lineage>
</organism>
<keyword evidence="1" id="KW-1133">Transmembrane helix</keyword>
<dbReference type="EMBL" id="MK439999">
    <property type="protein sequence ID" value="QBB28655.1"/>
    <property type="molecule type" value="Genomic_DNA"/>
</dbReference>
<reference evidence="2" key="1">
    <citation type="journal article" date="2019" name="Sci. Rep.">
        <title>The first clawed lobster virus Homarus gammarus nudivirus (HgNV n. sp.) expands the diversity of the Nudiviridae.</title>
        <authorList>
            <person name="Holt C.C."/>
            <person name="Stone M."/>
            <person name="Bass D."/>
            <person name="Bateman K.S."/>
            <person name="van Aerle R."/>
            <person name="Daniels C.L."/>
            <person name="van der Giezen M."/>
            <person name="Ross S.H."/>
            <person name="Hooper C."/>
            <person name="Stentiford G.D."/>
        </authorList>
    </citation>
    <scope>NUCLEOTIDE SEQUENCE</scope>
    <source>
        <strain evidence="2">52S104HLG2</strain>
    </source>
</reference>
<evidence type="ECO:0000313" key="2">
    <source>
        <dbReference type="EMBL" id="QBB28655.1"/>
    </source>
</evidence>
<protein>
    <submittedName>
        <fullName evidence="2">Uncharacterized protein</fullName>
    </submittedName>
</protein>
<keyword evidence="1" id="KW-0812">Transmembrane</keyword>
<sequence length="126" mass="14061">MSNFNEMLNQSMNISKGTTPEAIRKEEAETSEMQKAKAKTIIAGNNSDFLYPTIIILPMIIAIIGILTLPISAFSKFIFVLCLLLSLVTYVLQYKNYNISKPLEELSNKFSIKSTGQSDRKAMFAA</sequence>
<feature type="transmembrane region" description="Helical" evidence="1">
    <location>
        <begin position="73"/>
        <end position="92"/>
    </location>
</feature>
<accession>A0A411HB64</accession>
<proteinExistence type="predicted"/>
<name>A0A411HB64_9VIRU</name>
<feature type="transmembrane region" description="Helical" evidence="1">
    <location>
        <begin position="49"/>
        <end position="67"/>
    </location>
</feature>
<keyword evidence="1" id="KW-0472">Membrane</keyword>
<evidence type="ECO:0000313" key="3">
    <source>
        <dbReference type="Proteomes" id="UP000682645"/>
    </source>
</evidence>
<dbReference type="Proteomes" id="UP000682645">
    <property type="component" value="Segment"/>
</dbReference>
<keyword evidence="3" id="KW-1185">Reference proteome</keyword>